<organism evidence="1 2">
    <name type="scientific">Piedraia hortae CBS 480.64</name>
    <dbReference type="NCBI Taxonomy" id="1314780"/>
    <lineage>
        <taxon>Eukaryota</taxon>
        <taxon>Fungi</taxon>
        <taxon>Dikarya</taxon>
        <taxon>Ascomycota</taxon>
        <taxon>Pezizomycotina</taxon>
        <taxon>Dothideomycetes</taxon>
        <taxon>Dothideomycetidae</taxon>
        <taxon>Capnodiales</taxon>
        <taxon>Piedraiaceae</taxon>
        <taxon>Piedraia</taxon>
    </lineage>
</organism>
<keyword evidence="2" id="KW-1185">Reference proteome</keyword>
<sequence length="96" mass="10626">MAKYTQKELLHLRDSPLVKRPAHLPAIEQWIEYVFDDSNGTRERLRIPHSEGKSNARQPRTSGAAVAMGSFGHCNLAKARAARGGLFHAASFLSAR</sequence>
<accession>A0A6A7BVP2</accession>
<dbReference type="Proteomes" id="UP000799421">
    <property type="component" value="Unassembled WGS sequence"/>
</dbReference>
<dbReference type="OrthoDB" id="2504266at2759"/>
<proteinExistence type="predicted"/>
<protein>
    <submittedName>
        <fullName evidence="1">Uncharacterized protein</fullName>
    </submittedName>
</protein>
<dbReference type="AlphaFoldDB" id="A0A6A7BVP2"/>
<evidence type="ECO:0000313" key="1">
    <source>
        <dbReference type="EMBL" id="KAF2859280.1"/>
    </source>
</evidence>
<dbReference type="EMBL" id="MU005995">
    <property type="protein sequence ID" value="KAF2859280.1"/>
    <property type="molecule type" value="Genomic_DNA"/>
</dbReference>
<evidence type="ECO:0000313" key="2">
    <source>
        <dbReference type="Proteomes" id="UP000799421"/>
    </source>
</evidence>
<reference evidence="1" key="1">
    <citation type="journal article" date="2020" name="Stud. Mycol.">
        <title>101 Dothideomycetes genomes: a test case for predicting lifestyles and emergence of pathogens.</title>
        <authorList>
            <person name="Haridas S."/>
            <person name="Albert R."/>
            <person name="Binder M."/>
            <person name="Bloem J."/>
            <person name="Labutti K."/>
            <person name="Salamov A."/>
            <person name="Andreopoulos B."/>
            <person name="Baker S."/>
            <person name="Barry K."/>
            <person name="Bills G."/>
            <person name="Bluhm B."/>
            <person name="Cannon C."/>
            <person name="Castanera R."/>
            <person name="Culley D."/>
            <person name="Daum C."/>
            <person name="Ezra D."/>
            <person name="Gonzalez J."/>
            <person name="Henrissat B."/>
            <person name="Kuo A."/>
            <person name="Liang C."/>
            <person name="Lipzen A."/>
            <person name="Lutzoni F."/>
            <person name="Magnuson J."/>
            <person name="Mondo S."/>
            <person name="Nolan M."/>
            <person name="Ohm R."/>
            <person name="Pangilinan J."/>
            <person name="Park H.-J."/>
            <person name="Ramirez L."/>
            <person name="Alfaro M."/>
            <person name="Sun H."/>
            <person name="Tritt A."/>
            <person name="Yoshinaga Y."/>
            <person name="Zwiers L.-H."/>
            <person name="Turgeon B."/>
            <person name="Goodwin S."/>
            <person name="Spatafora J."/>
            <person name="Crous P."/>
            <person name="Grigoriev I."/>
        </authorList>
    </citation>
    <scope>NUCLEOTIDE SEQUENCE</scope>
    <source>
        <strain evidence="1">CBS 480.64</strain>
    </source>
</reference>
<name>A0A6A7BVP2_9PEZI</name>
<gene>
    <name evidence="1" type="ORF">K470DRAFT_259040</name>
</gene>